<dbReference type="Gene3D" id="3.50.50.60">
    <property type="entry name" value="FAD/NAD(P)-binding domain"/>
    <property type="match status" value="2"/>
</dbReference>
<comment type="similarity">
    <text evidence="2">Belongs to the class-III pyridine nucleotide-disulfide oxidoreductase family.</text>
</comment>
<dbReference type="Gene3D" id="3.40.1260.10">
    <property type="entry name" value="DsrEFH-like"/>
    <property type="match status" value="1"/>
</dbReference>
<dbReference type="InterPro" id="IPR016156">
    <property type="entry name" value="FAD/NAD-linked_Rdtase_dimer_sf"/>
</dbReference>
<dbReference type="KEGG" id="knv:Pan216_58040"/>
<dbReference type="InterPro" id="IPR036868">
    <property type="entry name" value="TusA-like_sf"/>
</dbReference>
<dbReference type="SUPFAM" id="SSF64307">
    <property type="entry name" value="SirA-like"/>
    <property type="match status" value="1"/>
</dbReference>
<feature type="domain" description="Rhodanese" evidence="8">
    <location>
        <begin position="493"/>
        <end position="583"/>
    </location>
</feature>
<dbReference type="PRINTS" id="PR00368">
    <property type="entry name" value="FADPNR"/>
</dbReference>
<keyword evidence="4" id="KW-0274">FAD</keyword>
<dbReference type="InterPro" id="IPR036188">
    <property type="entry name" value="FAD/NAD-bd_sf"/>
</dbReference>
<dbReference type="PROSITE" id="PS01148">
    <property type="entry name" value="UPF0033"/>
    <property type="match status" value="1"/>
</dbReference>
<evidence type="ECO:0000256" key="1">
    <source>
        <dbReference type="ARBA" id="ARBA00001974"/>
    </source>
</evidence>
<dbReference type="PANTHER" id="PTHR43429">
    <property type="entry name" value="PYRIDINE NUCLEOTIDE-DISULFIDE OXIDOREDUCTASE DOMAIN-CONTAINING"/>
    <property type="match status" value="1"/>
</dbReference>
<evidence type="ECO:0000256" key="6">
    <source>
        <dbReference type="ARBA" id="ARBA00023284"/>
    </source>
</evidence>
<dbReference type="GO" id="GO:0050451">
    <property type="term" value="F:CoA-disulfide reductase (NADPH) activity"/>
    <property type="evidence" value="ECO:0007669"/>
    <property type="project" value="UniProtKB-EC"/>
</dbReference>
<feature type="region of interest" description="Disordered" evidence="7">
    <location>
        <begin position="580"/>
        <end position="619"/>
    </location>
</feature>
<dbReference type="InterPro" id="IPR027396">
    <property type="entry name" value="DsrEFH-like"/>
</dbReference>
<dbReference type="InterPro" id="IPR032836">
    <property type="entry name" value="DsrE2-like"/>
</dbReference>
<dbReference type="InterPro" id="IPR001455">
    <property type="entry name" value="TusA-like"/>
</dbReference>
<dbReference type="Pfam" id="PF01206">
    <property type="entry name" value="TusA"/>
    <property type="match status" value="1"/>
</dbReference>
<dbReference type="SUPFAM" id="SSF55424">
    <property type="entry name" value="FAD/NAD-linked reductases, dimerisation (C-terminal) domain"/>
    <property type="match status" value="1"/>
</dbReference>
<evidence type="ECO:0000256" key="5">
    <source>
        <dbReference type="ARBA" id="ARBA00023002"/>
    </source>
</evidence>
<evidence type="ECO:0000256" key="2">
    <source>
        <dbReference type="ARBA" id="ARBA00009130"/>
    </source>
</evidence>
<dbReference type="EC" id="1.8.1.14" evidence="9"/>
<reference evidence="9 10" key="1">
    <citation type="submission" date="2019-02" db="EMBL/GenBank/DDBJ databases">
        <title>Deep-cultivation of Planctomycetes and their phenomic and genomic characterization uncovers novel biology.</title>
        <authorList>
            <person name="Wiegand S."/>
            <person name="Jogler M."/>
            <person name="Boedeker C."/>
            <person name="Pinto D."/>
            <person name="Vollmers J."/>
            <person name="Rivas-Marin E."/>
            <person name="Kohn T."/>
            <person name="Peeters S.H."/>
            <person name="Heuer A."/>
            <person name="Rast P."/>
            <person name="Oberbeckmann S."/>
            <person name="Bunk B."/>
            <person name="Jeske O."/>
            <person name="Meyerdierks A."/>
            <person name="Storesund J.E."/>
            <person name="Kallscheuer N."/>
            <person name="Luecker S."/>
            <person name="Lage O.M."/>
            <person name="Pohl T."/>
            <person name="Merkel B.J."/>
            <person name="Hornburger P."/>
            <person name="Mueller R.-W."/>
            <person name="Bruemmer F."/>
            <person name="Labrenz M."/>
            <person name="Spormann A.M."/>
            <person name="Op den Camp H."/>
            <person name="Overmann J."/>
            <person name="Amann R."/>
            <person name="Jetten M.S.M."/>
            <person name="Mascher T."/>
            <person name="Medema M.H."/>
            <person name="Devos D.P."/>
            <person name="Kaster A.-K."/>
            <person name="Ovreas L."/>
            <person name="Rohde M."/>
            <person name="Galperin M.Y."/>
            <person name="Jogler C."/>
        </authorList>
    </citation>
    <scope>NUCLEOTIDE SEQUENCE [LARGE SCALE GENOMIC DNA]</scope>
    <source>
        <strain evidence="9 10">Pan216</strain>
    </source>
</reference>
<organism evidence="9 10">
    <name type="scientific">Kolteria novifilia</name>
    <dbReference type="NCBI Taxonomy" id="2527975"/>
    <lineage>
        <taxon>Bacteria</taxon>
        <taxon>Pseudomonadati</taxon>
        <taxon>Planctomycetota</taxon>
        <taxon>Planctomycetia</taxon>
        <taxon>Kolteriales</taxon>
        <taxon>Kolteriaceae</taxon>
        <taxon>Kolteria</taxon>
    </lineage>
</organism>
<dbReference type="PRINTS" id="PR00411">
    <property type="entry name" value="PNDRDTASEI"/>
</dbReference>
<dbReference type="Pfam" id="PF00581">
    <property type="entry name" value="Rhodanese"/>
    <property type="match status" value="1"/>
</dbReference>
<sequence length="884" mass="95686">MKDHDSPAQEPHRIVIVGAVAGGASAAARLRRLGEHSSIVVFERGEHASFANCGLPYYLGGEIVKRDKLLVAGKTQLEGWLNLEIRTRTDVLSIDRERKLVHVRDLATGDEYDQPYDQLILSPGASPIRPAALLEKVRPHHPRVKSLRSLGDADRLKELVDSGISSAVIVGGGFIGLEVAEQLGQRKVTTSLIEATDHVMPALDKEITAPIHETLTRHGVRLHLNVAVADLEPLEGDRIRVRLDDDRTIETDLVVLAIGVRPESLLAKNAGLELNDRGAIRVDAHQRTSDPSIYAVGDAVEVTEPVFGNKAYIPLGGPANRQGRLAADHIAATVGVTDLEPEELTYRGSQGTSIVRVFDVAAGLTGQSEISLQRQGKRLHEDYETVTVHPMSHASYYPGAQRMTLKIMFSKKEGRLLGAEAVGRHGIDKRLDVLAMAIQLGGTVFDLEQAELCYAPPFGSAKDPINMAGFQAANLLLGQTRNVNAKELEELIKDNAVTLLDVRTEPEYQTDSIEIAVNIPLDQLRERRDEIPRDRPVVTYCQVGQRGYLAETMLRQHGVDVRNLSGGFTSWRLWQAMVEPPNEDPIEPNPGGAPSLDGEEQPSKIQTQVAGDDDAASGGKAMVTTSCQVGGGATNNGQQAHAEPTTLDVRGELCPGPLLAMAHAVEQLRAGQSIRVLASDPGFANDARAWCASNGHRVLEVQQTDRAVEALIQKQTAGASQEVATTSPRDGQTLVVFSGDLDKVLASFVIANGAAAMGKPVTMFFTFWGLNALRRKEAPPVSKGLLDRMFGWMMPRGAERLKLSQMNMGGMGTAMMKYVMKNKNVADLPTMIATARQQGVRMVACTMSMDVMGLKKEELIDGVELGGVAAYLGEAQKSSVNLFV</sequence>
<dbReference type="PANTHER" id="PTHR43429:SF1">
    <property type="entry name" value="NAD(P)H SULFUR OXIDOREDUCTASE (COA-DEPENDENT)"/>
    <property type="match status" value="1"/>
</dbReference>
<dbReference type="InterPro" id="IPR036873">
    <property type="entry name" value="Rhodanese-like_dom_sf"/>
</dbReference>
<protein>
    <submittedName>
        <fullName evidence="9">Coenzyme A disulfide reductase</fullName>
        <ecNumber evidence="9">1.8.1.14</ecNumber>
    </submittedName>
</protein>
<keyword evidence="3" id="KW-0285">Flavoprotein</keyword>
<evidence type="ECO:0000256" key="7">
    <source>
        <dbReference type="SAM" id="MobiDB-lite"/>
    </source>
</evidence>
<dbReference type="InterPro" id="IPR004099">
    <property type="entry name" value="Pyr_nucl-diS_OxRdtase_dimer"/>
</dbReference>
<dbReference type="Proteomes" id="UP000317093">
    <property type="component" value="Chromosome"/>
</dbReference>
<dbReference type="SMART" id="SM00450">
    <property type="entry name" value="RHOD"/>
    <property type="match status" value="1"/>
</dbReference>
<evidence type="ECO:0000313" key="10">
    <source>
        <dbReference type="Proteomes" id="UP000317093"/>
    </source>
</evidence>
<evidence type="ECO:0000313" key="9">
    <source>
        <dbReference type="EMBL" id="QDU64910.1"/>
    </source>
</evidence>
<dbReference type="Gene3D" id="3.40.250.10">
    <property type="entry name" value="Rhodanese-like domain"/>
    <property type="match status" value="1"/>
</dbReference>
<dbReference type="SUPFAM" id="SSF52821">
    <property type="entry name" value="Rhodanese/Cell cycle control phosphatase"/>
    <property type="match status" value="1"/>
</dbReference>
<keyword evidence="5 9" id="KW-0560">Oxidoreductase</keyword>
<dbReference type="SUPFAM" id="SSF75169">
    <property type="entry name" value="DsrEFH-like"/>
    <property type="match status" value="1"/>
</dbReference>
<dbReference type="AlphaFoldDB" id="A0A518BD51"/>
<evidence type="ECO:0000259" key="8">
    <source>
        <dbReference type="PROSITE" id="PS50206"/>
    </source>
</evidence>
<dbReference type="EMBL" id="CP036279">
    <property type="protein sequence ID" value="QDU64910.1"/>
    <property type="molecule type" value="Genomic_DNA"/>
</dbReference>
<evidence type="ECO:0000256" key="3">
    <source>
        <dbReference type="ARBA" id="ARBA00022630"/>
    </source>
</evidence>
<dbReference type="Pfam" id="PF02852">
    <property type="entry name" value="Pyr_redox_dim"/>
    <property type="match status" value="1"/>
</dbReference>
<dbReference type="RefSeq" id="WP_145263451.1">
    <property type="nucleotide sequence ID" value="NZ_CP036279.1"/>
</dbReference>
<proteinExistence type="inferred from homology"/>
<dbReference type="Pfam" id="PF07992">
    <property type="entry name" value="Pyr_redox_2"/>
    <property type="match status" value="1"/>
</dbReference>
<comment type="cofactor">
    <cofactor evidence="1">
        <name>FAD</name>
        <dbReference type="ChEBI" id="CHEBI:57692"/>
    </cofactor>
</comment>
<accession>A0A518BD51</accession>
<dbReference type="InterPro" id="IPR001763">
    <property type="entry name" value="Rhodanese-like_dom"/>
</dbReference>
<dbReference type="SUPFAM" id="SSF51905">
    <property type="entry name" value="FAD/NAD(P)-binding domain"/>
    <property type="match status" value="1"/>
</dbReference>
<gene>
    <name evidence="9" type="primary">cdr</name>
    <name evidence="9" type="ORF">Pan216_58040</name>
</gene>
<dbReference type="OrthoDB" id="9802028at2"/>
<dbReference type="InterPro" id="IPR023753">
    <property type="entry name" value="FAD/NAD-binding_dom"/>
</dbReference>
<dbReference type="PROSITE" id="PS50206">
    <property type="entry name" value="RHODANESE_3"/>
    <property type="match status" value="1"/>
</dbReference>
<name>A0A518BD51_9BACT</name>
<keyword evidence="10" id="KW-1185">Reference proteome</keyword>
<keyword evidence="6" id="KW-0676">Redox-active center</keyword>
<dbReference type="Pfam" id="PF13686">
    <property type="entry name" value="DrsE_2"/>
    <property type="match status" value="1"/>
</dbReference>
<dbReference type="Gene3D" id="3.30.110.40">
    <property type="entry name" value="TusA-like domain"/>
    <property type="match status" value="1"/>
</dbReference>
<evidence type="ECO:0000256" key="4">
    <source>
        <dbReference type="ARBA" id="ARBA00022827"/>
    </source>
</evidence>
<dbReference type="InterPro" id="IPR050260">
    <property type="entry name" value="FAD-bd_OxRdtase"/>
</dbReference>